<evidence type="ECO:0000313" key="2">
    <source>
        <dbReference type="EMBL" id="NDY81631.1"/>
    </source>
</evidence>
<dbReference type="Pfam" id="PF22041">
    <property type="entry name" value="GST_C_7"/>
    <property type="match status" value="1"/>
</dbReference>
<dbReference type="PANTHER" id="PTHR43968">
    <property type="match status" value="1"/>
</dbReference>
<dbReference type="GO" id="GO:0005737">
    <property type="term" value="C:cytoplasm"/>
    <property type="evidence" value="ECO:0007669"/>
    <property type="project" value="TreeGrafter"/>
</dbReference>
<keyword evidence="2" id="KW-0808">Transferase</keyword>
<dbReference type="GO" id="GO:0016740">
    <property type="term" value="F:transferase activity"/>
    <property type="evidence" value="ECO:0007669"/>
    <property type="project" value="UniProtKB-KW"/>
</dbReference>
<protein>
    <submittedName>
        <fullName evidence="2">Glutathione S-transferase family protein</fullName>
    </submittedName>
</protein>
<name>A0A6B2QU29_9BURK</name>
<dbReference type="PROSITE" id="PS50404">
    <property type="entry name" value="GST_NTER"/>
    <property type="match status" value="1"/>
</dbReference>
<evidence type="ECO:0000259" key="1">
    <source>
        <dbReference type="PROSITE" id="PS50404"/>
    </source>
</evidence>
<accession>A0A6B2QU29</accession>
<dbReference type="PANTHER" id="PTHR43968:SF6">
    <property type="entry name" value="GLUTATHIONE S-TRANSFERASE OMEGA"/>
    <property type="match status" value="1"/>
</dbReference>
<dbReference type="Gene3D" id="1.20.1050.10">
    <property type="match status" value="1"/>
</dbReference>
<proteinExistence type="predicted"/>
<dbReference type="Pfam" id="PF13417">
    <property type="entry name" value="GST_N_3"/>
    <property type="match status" value="1"/>
</dbReference>
<dbReference type="SUPFAM" id="SSF47616">
    <property type="entry name" value="GST C-terminal domain-like"/>
    <property type="match status" value="1"/>
</dbReference>
<dbReference type="SUPFAM" id="SSF52833">
    <property type="entry name" value="Thioredoxin-like"/>
    <property type="match status" value="1"/>
</dbReference>
<dbReference type="AlphaFoldDB" id="A0A6B2QU29"/>
<dbReference type="InterPro" id="IPR050983">
    <property type="entry name" value="GST_Omega/HSP26"/>
</dbReference>
<dbReference type="InterPro" id="IPR004045">
    <property type="entry name" value="Glutathione_S-Trfase_N"/>
</dbReference>
<sequence>MMLKLFDLAGAQSDRRFSPYCWRIRMAIAHKGLDVETVAWRFGDKDVIAPSGQGKVPVLVHGDKWLHESWDIAHYLEDTFPDRPTLFGGHQGMALSKLYSNYGDVIAGQVVRFVLLDIYNHLHDTDQAYFRQSREQRFGATLEQVVADRDHKLQGFRDSLHPLRMTLRSQPFFGGESPLYADYAIFGVFQWARCISPFKLLESDDPIAQWRSRLLQAFNGLAGSAPGYD</sequence>
<dbReference type="Gene3D" id="3.40.30.10">
    <property type="entry name" value="Glutaredoxin"/>
    <property type="match status" value="1"/>
</dbReference>
<gene>
    <name evidence="2" type="ORF">G3I67_00150</name>
</gene>
<dbReference type="EMBL" id="JAAGRN010000001">
    <property type="protein sequence ID" value="NDY81631.1"/>
    <property type="molecule type" value="Genomic_DNA"/>
</dbReference>
<dbReference type="InterPro" id="IPR036249">
    <property type="entry name" value="Thioredoxin-like_sf"/>
</dbReference>
<comment type="caution">
    <text evidence="2">The sequence shown here is derived from an EMBL/GenBank/DDBJ whole genome shotgun (WGS) entry which is preliminary data.</text>
</comment>
<organism evidence="2">
    <name type="scientific">Sheuella amnicola</name>
    <dbReference type="NCBI Taxonomy" id="2707330"/>
    <lineage>
        <taxon>Bacteria</taxon>
        <taxon>Pseudomonadati</taxon>
        <taxon>Pseudomonadota</taxon>
        <taxon>Betaproteobacteria</taxon>
        <taxon>Burkholderiales</taxon>
        <taxon>Alcaligenaceae</taxon>
        <taxon>Sheuella</taxon>
    </lineage>
</organism>
<dbReference type="InterPro" id="IPR054416">
    <property type="entry name" value="GST_UstS-like_C"/>
</dbReference>
<dbReference type="InterPro" id="IPR036282">
    <property type="entry name" value="Glutathione-S-Trfase_C_sf"/>
</dbReference>
<reference evidence="2" key="1">
    <citation type="submission" date="2020-02" db="EMBL/GenBank/DDBJ databases">
        <authorList>
            <person name="Chen W.-M."/>
        </authorList>
    </citation>
    <scope>NUCLEOTIDE SEQUENCE</scope>
    <source>
        <strain evidence="2">NBD-18</strain>
    </source>
</reference>
<dbReference type="CDD" id="cd03202">
    <property type="entry name" value="GST_C_etherase_LigE"/>
    <property type="match status" value="1"/>
</dbReference>
<feature type="domain" description="GST N-terminal" evidence="1">
    <location>
        <begin position="8"/>
        <end position="84"/>
    </location>
</feature>